<evidence type="ECO:0000313" key="2">
    <source>
        <dbReference type="EMBL" id="SDX37239.1"/>
    </source>
</evidence>
<feature type="transmembrane region" description="Helical" evidence="1">
    <location>
        <begin position="39"/>
        <end position="61"/>
    </location>
</feature>
<protein>
    <submittedName>
        <fullName evidence="2">Uncharacterized protein</fullName>
    </submittedName>
</protein>
<keyword evidence="1" id="KW-0472">Membrane</keyword>
<dbReference type="AlphaFoldDB" id="A0A1H3B873"/>
<keyword evidence="1" id="KW-1133">Transmembrane helix</keyword>
<dbReference type="EMBL" id="FNNG01000010">
    <property type="protein sequence ID" value="SDX37239.1"/>
    <property type="molecule type" value="Genomic_DNA"/>
</dbReference>
<keyword evidence="3" id="KW-1185">Reference proteome</keyword>
<dbReference type="Proteomes" id="UP000198828">
    <property type="component" value="Unassembled WGS sequence"/>
</dbReference>
<reference evidence="2 3" key="1">
    <citation type="submission" date="2016-10" db="EMBL/GenBank/DDBJ databases">
        <authorList>
            <person name="de Groot N.N."/>
        </authorList>
    </citation>
    <scope>NUCLEOTIDE SEQUENCE [LARGE SCALE GENOMIC DNA]</scope>
    <source>
        <strain evidence="2 3">DSM 23310</strain>
    </source>
</reference>
<name>A0A1H3B873_9FIRM</name>
<gene>
    <name evidence="2" type="ORF">SAMN05660923_02182</name>
</gene>
<evidence type="ECO:0000256" key="1">
    <source>
        <dbReference type="SAM" id="Phobius"/>
    </source>
</evidence>
<accession>A0A1H3B873</accession>
<sequence>MLVITACAIAIGFQVNYSNCIVQVGDWFALMDTSGTSTLLSIILLISTFVLNGVSLGMYYIKNK</sequence>
<keyword evidence="1" id="KW-0812">Transmembrane</keyword>
<organism evidence="2 3">
    <name type="scientific">Tepidimicrobium xylanilyticum</name>
    <dbReference type="NCBI Taxonomy" id="1123352"/>
    <lineage>
        <taxon>Bacteria</taxon>
        <taxon>Bacillati</taxon>
        <taxon>Bacillota</taxon>
        <taxon>Tissierellia</taxon>
        <taxon>Tissierellales</taxon>
        <taxon>Tepidimicrobiaceae</taxon>
        <taxon>Tepidimicrobium</taxon>
    </lineage>
</organism>
<evidence type="ECO:0000313" key="3">
    <source>
        <dbReference type="Proteomes" id="UP000198828"/>
    </source>
</evidence>
<proteinExistence type="predicted"/>